<keyword evidence="1 3" id="KW-0560">Oxidoreductase</keyword>
<dbReference type="PANTHER" id="PTHR13847">
    <property type="entry name" value="SARCOSINE DEHYDROGENASE-RELATED"/>
    <property type="match status" value="1"/>
</dbReference>
<dbReference type="SUPFAM" id="SSF54373">
    <property type="entry name" value="FAD-linked reductases, C-terminal domain"/>
    <property type="match status" value="1"/>
</dbReference>
<reference evidence="3 4" key="1">
    <citation type="submission" date="2016-11" db="EMBL/GenBank/DDBJ databases">
        <title>Comparative genomics of Bartonella apis.</title>
        <authorList>
            <person name="Engel P."/>
        </authorList>
    </citation>
    <scope>NUCLEOTIDE SEQUENCE [LARGE SCALE GENOMIC DNA]</scope>
    <source>
        <strain evidence="3 4">BBC0178</strain>
    </source>
</reference>
<dbReference type="EC" id="1.4.99.-" evidence="3"/>
<sequence length="413" mass="45428">MQAKKSVSIIGGGIVGVATAAILSENGYDVTVIDRSGICEETSAGNAGAFAFTDVLPIASKGILRKLPGWMMDPLGPFTIRPTYLPKLMPWFIRFLKASRKKAQLETIKAQVAIMRLAEKEMMGLLARAELLNELGTEGELEVYESEKEFQAALPSWNWRESFGIKVRHIDSDELHNMVPGLSKQFVKASYVPSWRNVKDPKLFGKALWSYASGLGAKFIKLPVLDLSQDEGGVTLTTSSEKIRSDFVVVACGAWSNTFARSLGDNIPLDTERGYNTTLPVDSLKLQHQVTFGGHGFVVVPLSTGIRVGGAVEMGGLDLPPNYKRSQAMLKKAKEFFPDLKLENGVEWMGYRPSIPDGLPVIDYAKNSRRILYAFGHGHLGLTQSAATARLIHNLIEHKEPALSIYPFRAGRF</sequence>
<dbReference type="Proteomes" id="UP000189660">
    <property type="component" value="Chromosome"/>
</dbReference>
<evidence type="ECO:0000313" key="4">
    <source>
        <dbReference type="Proteomes" id="UP000189660"/>
    </source>
</evidence>
<protein>
    <submittedName>
        <fullName evidence="3">D-amino-acid dehydrogenase</fullName>
        <ecNumber evidence="3">1.4.99.-</ecNumber>
    </submittedName>
</protein>
<evidence type="ECO:0000256" key="1">
    <source>
        <dbReference type="ARBA" id="ARBA00023002"/>
    </source>
</evidence>
<dbReference type="KEGG" id="bapa:BBC0178_003820"/>
<dbReference type="PANTHER" id="PTHR13847:SF289">
    <property type="entry name" value="GLYCINE OXIDASE"/>
    <property type="match status" value="1"/>
</dbReference>
<dbReference type="InterPro" id="IPR036188">
    <property type="entry name" value="FAD/NAD-bd_sf"/>
</dbReference>
<name>A0A1U9M987_9HYPH</name>
<evidence type="ECO:0000259" key="2">
    <source>
        <dbReference type="Pfam" id="PF01266"/>
    </source>
</evidence>
<dbReference type="AlphaFoldDB" id="A0A1U9M987"/>
<dbReference type="OrthoDB" id="9805337at2"/>
<accession>A0A1U9M987</accession>
<feature type="domain" description="FAD dependent oxidoreductase" evidence="2">
    <location>
        <begin position="7"/>
        <end position="392"/>
    </location>
</feature>
<evidence type="ECO:0000313" key="3">
    <source>
        <dbReference type="EMBL" id="AQT41885.1"/>
    </source>
</evidence>
<keyword evidence="4" id="KW-1185">Reference proteome</keyword>
<dbReference type="EMBL" id="CP015820">
    <property type="protein sequence ID" value="AQT41885.1"/>
    <property type="molecule type" value="Genomic_DNA"/>
</dbReference>
<dbReference type="GO" id="GO:0005737">
    <property type="term" value="C:cytoplasm"/>
    <property type="evidence" value="ECO:0007669"/>
    <property type="project" value="TreeGrafter"/>
</dbReference>
<gene>
    <name evidence="3" type="ORF">BBC0178_003820</name>
</gene>
<proteinExistence type="predicted"/>
<dbReference type="Gene3D" id="3.30.9.10">
    <property type="entry name" value="D-Amino Acid Oxidase, subunit A, domain 2"/>
    <property type="match status" value="1"/>
</dbReference>
<dbReference type="InterPro" id="IPR006076">
    <property type="entry name" value="FAD-dep_OxRdtase"/>
</dbReference>
<dbReference type="Gene3D" id="3.50.50.60">
    <property type="entry name" value="FAD/NAD(P)-binding domain"/>
    <property type="match status" value="2"/>
</dbReference>
<dbReference type="Pfam" id="PF01266">
    <property type="entry name" value="DAO"/>
    <property type="match status" value="1"/>
</dbReference>
<dbReference type="SUPFAM" id="SSF51905">
    <property type="entry name" value="FAD/NAD(P)-binding domain"/>
    <property type="match status" value="1"/>
</dbReference>
<organism evidence="3 4">
    <name type="scientific">Bartonella apihabitans</name>
    <dbReference type="NCBI Taxonomy" id="2750929"/>
    <lineage>
        <taxon>Bacteria</taxon>
        <taxon>Pseudomonadati</taxon>
        <taxon>Pseudomonadota</taxon>
        <taxon>Alphaproteobacteria</taxon>
        <taxon>Hyphomicrobiales</taxon>
        <taxon>Bartonellaceae</taxon>
        <taxon>Bartonella</taxon>
    </lineage>
</organism>
<dbReference type="GO" id="GO:0016491">
    <property type="term" value="F:oxidoreductase activity"/>
    <property type="evidence" value="ECO:0007669"/>
    <property type="project" value="UniProtKB-KW"/>
</dbReference>
<dbReference type="RefSeq" id="WP_078039012.1">
    <property type="nucleotide sequence ID" value="NZ_CAXTKO020000001.1"/>
</dbReference>